<dbReference type="Proteomes" id="UP000015105">
    <property type="component" value="Chromosome 3D"/>
</dbReference>
<dbReference type="AlphaFoldDB" id="A0A453FC91"/>
<dbReference type="Pfam" id="PF14009">
    <property type="entry name" value="PADRE"/>
    <property type="match status" value="1"/>
</dbReference>
<name>A0A453FC91_AEGTS</name>
<dbReference type="EnsemblPlants" id="AET3Gv20637900.1">
    <property type="protein sequence ID" value="AET3Gv20637900.1"/>
    <property type="gene ID" value="AET3Gv20637900"/>
</dbReference>
<sequence length="210" mass="22058">TNHHNSHSLHSVFAFILSLALFGMGNFASCTLARIPGAAKDVRIVLPDGGLRLVRPPATAAELMLEAPGHFLADASALQVGRRIEALAADEELELGGVYAAFPMKRLGSKAAPADVARLAAVFAREAHVRRPASAKVAAIVVAPPEVASVAAEADLAPVRAPRLDEMAVDDEAAAAEIGELKQQISGSRLSRRRPTLETIQEESYAALAC</sequence>
<reference evidence="2" key="3">
    <citation type="journal article" date="2017" name="Nature">
        <title>Genome sequence of the progenitor of the wheat D genome Aegilops tauschii.</title>
        <authorList>
            <person name="Luo M.C."/>
            <person name="Gu Y.Q."/>
            <person name="Puiu D."/>
            <person name="Wang H."/>
            <person name="Twardziok S.O."/>
            <person name="Deal K.R."/>
            <person name="Huo N."/>
            <person name="Zhu T."/>
            <person name="Wang L."/>
            <person name="Wang Y."/>
            <person name="McGuire P.E."/>
            <person name="Liu S."/>
            <person name="Long H."/>
            <person name="Ramasamy R.K."/>
            <person name="Rodriguez J.C."/>
            <person name="Van S.L."/>
            <person name="Yuan L."/>
            <person name="Wang Z."/>
            <person name="Xia Z."/>
            <person name="Xiao L."/>
            <person name="Anderson O.D."/>
            <person name="Ouyang S."/>
            <person name="Liang Y."/>
            <person name="Zimin A.V."/>
            <person name="Pertea G."/>
            <person name="Qi P."/>
            <person name="Bennetzen J.L."/>
            <person name="Dai X."/>
            <person name="Dawson M.W."/>
            <person name="Muller H.G."/>
            <person name="Kugler K."/>
            <person name="Rivarola-Duarte L."/>
            <person name="Spannagl M."/>
            <person name="Mayer K.F.X."/>
            <person name="Lu F.H."/>
            <person name="Bevan M.W."/>
            <person name="Leroy P."/>
            <person name="Li P."/>
            <person name="You F.M."/>
            <person name="Sun Q."/>
            <person name="Liu Z."/>
            <person name="Lyons E."/>
            <person name="Wicker T."/>
            <person name="Salzberg S.L."/>
            <person name="Devos K.M."/>
            <person name="Dvorak J."/>
        </authorList>
    </citation>
    <scope>NUCLEOTIDE SEQUENCE [LARGE SCALE GENOMIC DNA]</scope>
    <source>
        <strain evidence="2">cv. AL8/78</strain>
    </source>
</reference>
<accession>A0A453FC91</accession>
<evidence type="ECO:0000256" key="1">
    <source>
        <dbReference type="SAM" id="Phobius"/>
    </source>
</evidence>
<reference evidence="3" key="2">
    <citation type="journal article" date="2017" name="Nat. Plants">
        <title>The Aegilops tauschii genome reveals multiple impacts of transposons.</title>
        <authorList>
            <person name="Zhao G."/>
            <person name="Zou C."/>
            <person name="Li K."/>
            <person name="Wang K."/>
            <person name="Li T."/>
            <person name="Gao L."/>
            <person name="Zhang X."/>
            <person name="Wang H."/>
            <person name="Yang Z."/>
            <person name="Liu X."/>
            <person name="Jiang W."/>
            <person name="Mao L."/>
            <person name="Kong X."/>
            <person name="Jiao Y."/>
            <person name="Jia J."/>
        </authorList>
    </citation>
    <scope>NUCLEOTIDE SEQUENCE [LARGE SCALE GENOMIC DNA]</scope>
    <source>
        <strain evidence="3">cv. AL8/78</strain>
    </source>
</reference>
<reference evidence="2" key="5">
    <citation type="journal article" date="2021" name="G3 (Bethesda)">
        <title>Aegilops tauschii genome assembly Aet v5.0 features greater sequence contiguity and improved annotation.</title>
        <authorList>
            <person name="Wang L."/>
            <person name="Zhu T."/>
            <person name="Rodriguez J.C."/>
            <person name="Deal K.R."/>
            <person name="Dubcovsky J."/>
            <person name="McGuire P.E."/>
            <person name="Lux T."/>
            <person name="Spannagl M."/>
            <person name="Mayer K.F.X."/>
            <person name="Baldrich P."/>
            <person name="Meyers B.C."/>
            <person name="Huo N."/>
            <person name="Gu Y.Q."/>
            <person name="Zhou H."/>
            <person name="Devos K.M."/>
            <person name="Bennetzen J.L."/>
            <person name="Unver T."/>
            <person name="Budak H."/>
            <person name="Gulick P.J."/>
            <person name="Galiba G."/>
            <person name="Kalapos B."/>
            <person name="Nelson D.R."/>
            <person name="Li P."/>
            <person name="You F.M."/>
            <person name="Luo M.C."/>
            <person name="Dvorak J."/>
        </authorList>
    </citation>
    <scope>NUCLEOTIDE SEQUENCE [LARGE SCALE GENOMIC DNA]</scope>
    <source>
        <strain evidence="2">cv. AL8/78</strain>
    </source>
</reference>
<reference evidence="2" key="4">
    <citation type="submission" date="2019-03" db="UniProtKB">
        <authorList>
            <consortium name="EnsemblPlants"/>
        </authorList>
    </citation>
    <scope>IDENTIFICATION</scope>
</reference>
<proteinExistence type="predicted"/>
<dbReference type="Gramene" id="AET3Gv20637900.1">
    <property type="protein sequence ID" value="AET3Gv20637900.1"/>
    <property type="gene ID" value="AET3Gv20637900"/>
</dbReference>
<feature type="transmembrane region" description="Helical" evidence="1">
    <location>
        <begin position="12"/>
        <end position="33"/>
    </location>
</feature>
<keyword evidence="1" id="KW-0472">Membrane</keyword>
<dbReference type="InterPro" id="IPR025322">
    <property type="entry name" value="PADRE_dom"/>
</dbReference>
<dbReference type="PANTHER" id="PTHR33052">
    <property type="entry name" value="DUF4228 DOMAIN PROTEIN-RELATED"/>
    <property type="match status" value="1"/>
</dbReference>
<keyword evidence="3" id="KW-1185">Reference proteome</keyword>
<reference evidence="3" key="1">
    <citation type="journal article" date="2014" name="Science">
        <title>Ancient hybridizations among the ancestral genomes of bread wheat.</title>
        <authorList>
            <consortium name="International Wheat Genome Sequencing Consortium,"/>
            <person name="Marcussen T."/>
            <person name="Sandve S.R."/>
            <person name="Heier L."/>
            <person name="Spannagl M."/>
            <person name="Pfeifer M."/>
            <person name="Jakobsen K.S."/>
            <person name="Wulff B.B."/>
            <person name="Steuernagel B."/>
            <person name="Mayer K.F."/>
            <person name="Olsen O.A."/>
        </authorList>
    </citation>
    <scope>NUCLEOTIDE SEQUENCE [LARGE SCALE GENOMIC DNA]</scope>
    <source>
        <strain evidence="3">cv. AL8/78</strain>
    </source>
</reference>
<keyword evidence="1" id="KW-1133">Transmembrane helix</keyword>
<organism evidence="2 3">
    <name type="scientific">Aegilops tauschii subsp. strangulata</name>
    <name type="common">Goatgrass</name>
    <dbReference type="NCBI Taxonomy" id="200361"/>
    <lineage>
        <taxon>Eukaryota</taxon>
        <taxon>Viridiplantae</taxon>
        <taxon>Streptophyta</taxon>
        <taxon>Embryophyta</taxon>
        <taxon>Tracheophyta</taxon>
        <taxon>Spermatophyta</taxon>
        <taxon>Magnoliopsida</taxon>
        <taxon>Liliopsida</taxon>
        <taxon>Poales</taxon>
        <taxon>Poaceae</taxon>
        <taxon>BOP clade</taxon>
        <taxon>Pooideae</taxon>
        <taxon>Triticodae</taxon>
        <taxon>Triticeae</taxon>
        <taxon>Triticinae</taxon>
        <taxon>Aegilops</taxon>
    </lineage>
</organism>
<evidence type="ECO:0000313" key="2">
    <source>
        <dbReference type="EnsemblPlants" id="AET3Gv20637900.1"/>
    </source>
</evidence>
<protein>
    <submittedName>
        <fullName evidence="2">Uncharacterized protein</fullName>
    </submittedName>
</protein>
<keyword evidence="1" id="KW-0812">Transmembrane</keyword>
<evidence type="ECO:0000313" key="3">
    <source>
        <dbReference type="Proteomes" id="UP000015105"/>
    </source>
</evidence>